<accession>A0A7J3UZ33</accession>
<reference evidence="1" key="1">
    <citation type="journal article" date="2020" name="mSystems">
        <title>Genome- and Community-Level Interaction Insights into Carbon Utilization and Element Cycling Functions of Hydrothermarchaeota in Hydrothermal Sediment.</title>
        <authorList>
            <person name="Zhou Z."/>
            <person name="Liu Y."/>
            <person name="Xu W."/>
            <person name="Pan J."/>
            <person name="Luo Z.H."/>
            <person name="Li M."/>
        </authorList>
    </citation>
    <scope>NUCLEOTIDE SEQUENCE [LARGE SCALE GENOMIC DNA]</scope>
    <source>
        <strain evidence="1">SpSt-1038</strain>
    </source>
</reference>
<dbReference type="AlphaFoldDB" id="A0A7J3UZ33"/>
<sequence length="71" mass="7774">MKLTSNLPVLFILSTAAKKIPSCPPSRDWIISKKSPRLPSPIAVAIRIQNSNKVPKTTIREGTLLTPLDPL</sequence>
<gene>
    <name evidence="1" type="ORF">ENL91_02605</name>
</gene>
<comment type="caution">
    <text evidence="1">The sequence shown here is derived from an EMBL/GenBank/DDBJ whole genome shotgun (WGS) entry which is preliminary data.</text>
</comment>
<protein>
    <submittedName>
        <fullName evidence="1">Uncharacterized protein</fullName>
    </submittedName>
</protein>
<name>A0A7J3UZ33_9CREN</name>
<dbReference type="EMBL" id="DRVT01000031">
    <property type="protein sequence ID" value="HHI49042.1"/>
    <property type="molecule type" value="Genomic_DNA"/>
</dbReference>
<evidence type="ECO:0000313" key="1">
    <source>
        <dbReference type="EMBL" id="HHI49042.1"/>
    </source>
</evidence>
<organism evidence="1">
    <name type="scientific">Candidatus Methanosuratincola petrocarbonis</name>
    <name type="common">ex Vanwonterghem et al. 2016</name>
    <dbReference type="NCBI Taxonomy" id="1867261"/>
    <lineage>
        <taxon>Archaea</taxon>
        <taxon>Thermoproteota</taxon>
        <taxon>Methanosuratincolia</taxon>
        <taxon>Candidatus Methanomethylicales</taxon>
        <taxon>Candidatus Methanomethylicaceae</taxon>
        <taxon>Candidatus Methanosuratincola (ex Vanwonterghem et al. 2016)</taxon>
    </lineage>
</organism>
<proteinExistence type="predicted"/>